<feature type="region of interest" description="Disordered" evidence="1">
    <location>
        <begin position="226"/>
        <end position="257"/>
    </location>
</feature>
<dbReference type="Proteomes" id="UP000837801">
    <property type="component" value="Unassembled WGS sequence"/>
</dbReference>
<protein>
    <submittedName>
        <fullName evidence="2">Uncharacterized protein</fullName>
    </submittedName>
</protein>
<proteinExistence type="predicted"/>
<dbReference type="OrthoDB" id="3989662at2759"/>
<feature type="region of interest" description="Disordered" evidence="1">
    <location>
        <begin position="1"/>
        <end position="27"/>
    </location>
</feature>
<feature type="region of interest" description="Disordered" evidence="1">
    <location>
        <begin position="57"/>
        <end position="146"/>
    </location>
</feature>
<evidence type="ECO:0000313" key="3">
    <source>
        <dbReference type="Proteomes" id="UP000837801"/>
    </source>
</evidence>
<name>A0A9P0QUC5_9ASCO</name>
<dbReference type="EMBL" id="CAKXYY010000016">
    <property type="protein sequence ID" value="CAH2354461.1"/>
    <property type="molecule type" value="Genomic_DNA"/>
</dbReference>
<dbReference type="AlphaFoldDB" id="A0A9P0QUC5"/>
<feature type="compositionally biased region" description="Basic residues" evidence="1">
    <location>
        <begin position="239"/>
        <end position="254"/>
    </location>
</feature>
<organism evidence="2 3">
    <name type="scientific">[Candida] railenensis</name>
    <dbReference type="NCBI Taxonomy" id="45579"/>
    <lineage>
        <taxon>Eukaryota</taxon>
        <taxon>Fungi</taxon>
        <taxon>Dikarya</taxon>
        <taxon>Ascomycota</taxon>
        <taxon>Saccharomycotina</taxon>
        <taxon>Pichiomycetes</taxon>
        <taxon>Debaryomycetaceae</taxon>
        <taxon>Kurtzmaniella</taxon>
    </lineage>
</organism>
<evidence type="ECO:0000313" key="2">
    <source>
        <dbReference type="EMBL" id="CAH2354461.1"/>
    </source>
</evidence>
<evidence type="ECO:0000256" key="1">
    <source>
        <dbReference type="SAM" id="MobiDB-lite"/>
    </source>
</evidence>
<comment type="caution">
    <text evidence="2">The sequence shown here is derived from an EMBL/GenBank/DDBJ whole genome shotgun (WGS) entry which is preliminary data.</text>
</comment>
<accession>A0A9P0QUC5</accession>
<feature type="compositionally biased region" description="Polar residues" evidence="1">
    <location>
        <begin position="226"/>
        <end position="236"/>
    </location>
</feature>
<sequence>MIRKKNSPSDSNSKNPDQSTKSAIELQGNSSSLRKLLSSHSSIYNALANPELDEGVRLSPQLSHSPKLSSRDFQNQSPDLQFSMTSWQSVSSGDIREDQPRAPAASGASVDPVSSPATFSSKRPTSSILSSISDDNDSQLEKGDSTILIPYPKRVIVFETDEEEDDDDDDDKTLNVSHIPKKISSTFPKFSFPSHTNPTAPPIPSGSYTFDATSISGQDSFIMPTMSVSDNSNLNAVSRRSKRRKSKSKSRSKSRLKEMTKLGKSCGTCDGVEVSVLLTSSYQNDASYLVATLEEDLSNQSKSTHLRSYLVDKDISDSDLLNIRHSDLIFLINDGSFAFVEKCLKVFQEAEDEDGCEDAFPKVSIINLITVNYFINLFDLINNLKPHQIWKASSLKATQLRSKLKEFIAGEIEEDDASTLNNTSASASLIKKSLSSSIASTSTTSKKPNYKQIEKRFKNELQYSSSSLENVDPLFISNKCTYINIMSSIFKNLQSTFDLDNYNYGRLWFLCSFSLGIGLGIGIANGATTIVGVSILGNESKMLSSPDFINFNTAPDINLAAGSATRNAWNVVYKIGEACKDFKDEILEDITKSSVFLELKNIANLSASYLYGLNILLLDNVKGGLEKVFGLFMYINY</sequence>
<gene>
    <name evidence="2" type="ORF">CLIB1423_16S03180</name>
</gene>
<feature type="compositionally biased region" description="Low complexity" evidence="1">
    <location>
        <begin position="8"/>
        <end position="17"/>
    </location>
</feature>
<reference evidence="2" key="1">
    <citation type="submission" date="2022-03" db="EMBL/GenBank/DDBJ databases">
        <authorList>
            <person name="Legras J.-L."/>
            <person name="Devillers H."/>
            <person name="Grondin C."/>
        </authorList>
    </citation>
    <scope>NUCLEOTIDE SEQUENCE</scope>
    <source>
        <strain evidence="2">CLIB 1423</strain>
    </source>
</reference>
<keyword evidence="3" id="KW-1185">Reference proteome</keyword>
<feature type="compositionally biased region" description="Low complexity" evidence="1">
    <location>
        <begin position="120"/>
        <end position="133"/>
    </location>
</feature>
<feature type="compositionally biased region" description="Polar residues" evidence="1">
    <location>
        <begin position="60"/>
        <end position="92"/>
    </location>
</feature>